<name>A0A8H6SZE9_MYCCL</name>
<evidence type="ECO:0000256" key="1">
    <source>
        <dbReference type="SAM" id="MobiDB-lite"/>
    </source>
</evidence>
<comment type="caution">
    <text evidence="2">The sequence shown here is derived from an EMBL/GenBank/DDBJ whole genome shotgun (WGS) entry which is preliminary data.</text>
</comment>
<dbReference type="AlphaFoldDB" id="A0A8H6SZE9"/>
<feature type="region of interest" description="Disordered" evidence="1">
    <location>
        <begin position="50"/>
        <end position="85"/>
    </location>
</feature>
<dbReference type="EMBL" id="JACAZE010000008">
    <property type="protein sequence ID" value="KAF7308149.1"/>
    <property type="molecule type" value="Genomic_DNA"/>
</dbReference>
<feature type="compositionally biased region" description="Low complexity" evidence="1">
    <location>
        <begin position="59"/>
        <end position="77"/>
    </location>
</feature>
<sequence length="232" mass="24131">MIETRNPCPSLHLDGTGVAEDVFAGAQPPLRFLVCRSRSAAAAQSYNTTAGADLDHGESTAPSYAGGSSAATSSSTPNNEKGMSLGIASKPAARDDGAASAYSLDASGSSSTTQTESLHHHTCAGTSASMSYQANNDETMPVLVGVANPLRVWRRRTDQRRWNTECCSGRAEGERYIAAMHEPVFRTSTVAPPSAGIAATQSPSPSRSGSTSNSTPQTLLLLCLSALGHFRP</sequence>
<feature type="compositionally biased region" description="Low complexity" evidence="1">
    <location>
        <begin position="99"/>
        <end position="111"/>
    </location>
</feature>
<feature type="region of interest" description="Disordered" evidence="1">
    <location>
        <begin position="99"/>
        <end position="121"/>
    </location>
</feature>
<accession>A0A8H6SZE9</accession>
<evidence type="ECO:0000313" key="3">
    <source>
        <dbReference type="Proteomes" id="UP000613580"/>
    </source>
</evidence>
<reference evidence="2" key="1">
    <citation type="submission" date="2020-05" db="EMBL/GenBank/DDBJ databases">
        <title>Mycena genomes resolve the evolution of fungal bioluminescence.</title>
        <authorList>
            <person name="Tsai I.J."/>
        </authorList>
    </citation>
    <scope>NUCLEOTIDE SEQUENCE</scope>
    <source>
        <strain evidence="2">110903Hualien_Pintung</strain>
    </source>
</reference>
<keyword evidence="3" id="KW-1185">Reference proteome</keyword>
<protein>
    <submittedName>
        <fullName evidence="2">Uncharacterized protein</fullName>
    </submittedName>
</protein>
<proteinExistence type="predicted"/>
<evidence type="ECO:0000313" key="2">
    <source>
        <dbReference type="EMBL" id="KAF7308149.1"/>
    </source>
</evidence>
<dbReference type="Proteomes" id="UP000613580">
    <property type="component" value="Unassembled WGS sequence"/>
</dbReference>
<feature type="region of interest" description="Disordered" evidence="1">
    <location>
        <begin position="193"/>
        <end position="215"/>
    </location>
</feature>
<organism evidence="2 3">
    <name type="scientific">Mycena chlorophos</name>
    <name type="common">Agaric fungus</name>
    <name type="synonym">Agaricus chlorophos</name>
    <dbReference type="NCBI Taxonomy" id="658473"/>
    <lineage>
        <taxon>Eukaryota</taxon>
        <taxon>Fungi</taxon>
        <taxon>Dikarya</taxon>
        <taxon>Basidiomycota</taxon>
        <taxon>Agaricomycotina</taxon>
        <taxon>Agaricomycetes</taxon>
        <taxon>Agaricomycetidae</taxon>
        <taxon>Agaricales</taxon>
        <taxon>Marasmiineae</taxon>
        <taxon>Mycenaceae</taxon>
        <taxon>Mycena</taxon>
    </lineage>
</organism>
<gene>
    <name evidence="2" type="ORF">HMN09_00662600</name>
</gene>
<feature type="compositionally biased region" description="Low complexity" evidence="1">
    <location>
        <begin position="200"/>
        <end position="215"/>
    </location>
</feature>